<keyword evidence="4" id="KW-1185">Reference proteome</keyword>
<dbReference type="OrthoDB" id="185373at2759"/>
<dbReference type="InterPro" id="IPR011990">
    <property type="entry name" value="TPR-like_helical_dom_sf"/>
</dbReference>
<dbReference type="PROSITE" id="PS51375">
    <property type="entry name" value="PPR"/>
    <property type="match status" value="1"/>
</dbReference>
<organism evidence="3 4">
    <name type="scientific">Zostera marina</name>
    <name type="common">Eelgrass</name>
    <dbReference type="NCBI Taxonomy" id="29655"/>
    <lineage>
        <taxon>Eukaryota</taxon>
        <taxon>Viridiplantae</taxon>
        <taxon>Streptophyta</taxon>
        <taxon>Embryophyta</taxon>
        <taxon>Tracheophyta</taxon>
        <taxon>Spermatophyta</taxon>
        <taxon>Magnoliopsida</taxon>
        <taxon>Liliopsida</taxon>
        <taxon>Zosteraceae</taxon>
        <taxon>Zostera</taxon>
    </lineage>
</organism>
<sequence length="492" mass="55284">MSWKSLLPTSKQNFLQFHAHFVATGLSNHSIPLRHLLSSAALHGGPDYAITILAHFSHGPTTFLSNTIISIFASQNHPVCYSWYVYSSLLYRHCLLPNSYSYPSLLKSLSTSEDWNFHARCIHTHIVKFLGGIGDRFVGASLVSFYGRRGMIKACRYLFDEMLDPDLPTWNSLLAAYLRAGGGERDETFFFHYDDECRSNSLGLFRDMLLRGLAPDEMTFVAVLGVCGDVGALSQGMWAHGYILRHSNKVVLNQYVRSALIQMYGKSGRLDLAVEVFDEMKTRDTPCYNAMISCLAVHGNGHCAIGLYEIMKLNGTKVDESTMISVLSACSHAVLVEEGRRCFEEMTTILNIEPKIEHYCCLIDLLGRAGKVRDAIDIFRQVPMKPTAIMYRSLLSSCRIHGESELEMDGDVVKKLMELDPDHAGNYVMVSNMYANGEEWDSVKKIRTAMREMGVRKSPGISSIEIDGFVYEFSTGYAEPYVEEISRSLITR</sequence>
<dbReference type="InterPro" id="IPR046960">
    <property type="entry name" value="PPR_At4g14850-like_plant"/>
</dbReference>
<protein>
    <submittedName>
        <fullName evidence="3">Pentatricopeptide repeat-containing protein</fullName>
    </submittedName>
</protein>
<name>A0A0K9Q5W1_ZOSMR</name>
<evidence type="ECO:0000313" key="3">
    <source>
        <dbReference type="EMBL" id="KMZ76017.1"/>
    </source>
</evidence>
<dbReference type="FunFam" id="1.25.40.10:FF:000184">
    <property type="entry name" value="Pentatricopeptide repeat-containing protein, chloroplastic"/>
    <property type="match status" value="1"/>
</dbReference>
<dbReference type="GO" id="GO:0003723">
    <property type="term" value="F:RNA binding"/>
    <property type="evidence" value="ECO:0007669"/>
    <property type="project" value="InterPro"/>
</dbReference>
<reference evidence="4" key="1">
    <citation type="journal article" date="2016" name="Nature">
        <title>The genome of the seagrass Zostera marina reveals angiosperm adaptation to the sea.</title>
        <authorList>
            <person name="Olsen J.L."/>
            <person name="Rouze P."/>
            <person name="Verhelst B."/>
            <person name="Lin Y.-C."/>
            <person name="Bayer T."/>
            <person name="Collen J."/>
            <person name="Dattolo E."/>
            <person name="De Paoli E."/>
            <person name="Dittami S."/>
            <person name="Maumus F."/>
            <person name="Michel G."/>
            <person name="Kersting A."/>
            <person name="Lauritano C."/>
            <person name="Lohaus R."/>
            <person name="Toepel M."/>
            <person name="Tonon T."/>
            <person name="Vanneste K."/>
            <person name="Amirebrahimi M."/>
            <person name="Brakel J."/>
            <person name="Bostroem C."/>
            <person name="Chovatia M."/>
            <person name="Grimwood J."/>
            <person name="Jenkins J.W."/>
            <person name="Jueterbock A."/>
            <person name="Mraz A."/>
            <person name="Stam W.T."/>
            <person name="Tice H."/>
            <person name="Bornberg-Bauer E."/>
            <person name="Green P.J."/>
            <person name="Pearson G.A."/>
            <person name="Procaccini G."/>
            <person name="Duarte C.M."/>
            <person name="Schmutz J."/>
            <person name="Reusch T.B.H."/>
            <person name="Van de Peer Y."/>
        </authorList>
    </citation>
    <scope>NUCLEOTIDE SEQUENCE [LARGE SCALE GENOMIC DNA]</scope>
    <source>
        <strain evidence="4">cv. Finnish</strain>
    </source>
</reference>
<dbReference type="AlphaFoldDB" id="A0A0K9Q5W1"/>
<keyword evidence="1" id="KW-0677">Repeat</keyword>
<accession>A0A0K9Q5W1</accession>
<gene>
    <name evidence="3" type="ORF">ZOSMA_107G00130</name>
</gene>
<proteinExistence type="predicted"/>
<comment type="caution">
    <text evidence="3">The sequence shown here is derived from an EMBL/GenBank/DDBJ whole genome shotgun (WGS) entry which is preliminary data.</text>
</comment>
<dbReference type="OMA" id="PASREMY"/>
<dbReference type="Proteomes" id="UP000036987">
    <property type="component" value="Unassembled WGS sequence"/>
</dbReference>
<evidence type="ECO:0000256" key="2">
    <source>
        <dbReference type="PROSITE-ProRule" id="PRU00708"/>
    </source>
</evidence>
<dbReference type="InterPro" id="IPR046848">
    <property type="entry name" value="E_motif"/>
</dbReference>
<dbReference type="Pfam" id="PF01535">
    <property type="entry name" value="PPR"/>
    <property type="match status" value="4"/>
</dbReference>
<dbReference type="EMBL" id="LFYR01000090">
    <property type="protein sequence ID" value="KMZ76017.1"/>
    <property type="molecule type" value="Genomic_DNA"/>
</dbReference>
<evidence type="ECO:0000313" key="4">
    <source>
        <dbReference type="Proteomes" id="UP000036987"/>
    </source>
</evidence>
<dbReference type="InterPro" id="IPR002885">
    <property type="entry name" value="PPR_rpt"/>
</dbReference>
<dbReference type="NCBIfam" id="TIGR00756">
    <property type="entry name" value="PPR"/>
    <property type="match status" value="3"/>
</dbReference>
<feature type="repeat" description="PPR" evidence="2">
    <location>
        <begin position="253"/>
        <end position="287"/>
    </location>
</feature>
<dbReference type="PANTHER" id="PTHR47926:SF450">
    <property type="entry name" value="DYW DOMAIN-CONTAINING PROTEIN"/>
    <property type="match status" value="1"/>
</dbReference>
<dbReference type="PANTHER" id="PTHR47926">
    <property type="entry name" value="PENTATRICOPEPTIDE REPEAT-CONTAINING PROTEIN"/>
    <property type="match status" value="1"/>
</dbReference>
<dbReference type="Pfam" id="PF20431">
    <property type="entry name" value="E_motif"/>
    <property type="match status" value="1"/>
</dbReference>
<dbReference type="GO" id="GO:0009451">
    <property type="term" value="P:RNA modification"/>
    <property type="evidence" value="ECO:0000318"/>
    <property type="project" value="GO_Central"/>
</dbReference>
<dbReference type="Gene3D" id="1.25.40.10">
    <property type="entry name" value="Tetratricopeptide repeat domain"/>
    <property type="match status" value="3"/>
</dbReference>
<evidence type="ECO:0000256" key="1">
    <source>
        <dbReference type="ARBA" id="ARBA00022737"/>
    </source>
</evidence>